<organism evidence="1 2">
    <name type="scientific">Thiohalomonas denitrificans</name>
    <dbReference type="NCBI Taxonomy" id="415747"/>
    <lineage>
        <taxon>Bacteria</taxon>
        <taxon>Pseudomonadati</taxon>
        <taxon>Pseudomonadota</taxon>
        <taxon>Gammaproteobacteria</taxon>
        <taxon>Thiohalomonadales</taxon>
        <taxon>Thiohalomonadaceae</taxon>
        <taxon>Thiohalomonas</taxon>
    </lineage>
</organism>
<protein>
    <submittedName>
        <fullName evidence="1">Uncharacterized protein</fullName>
    </submittedName>
</protein>
<dbReference type="STRING" id="415747.SAMN03097708_02196"/>
<reference evidence="1 2" key="1">
    <citation type="submission" date="2016-10" db="EMBL/GenBank/DDBJ databases">
        <authorList>
            <person name="de Groot N.N."/>
        </authorList>
    </citation>
    <scope>NUCLEOTIDE SEQUENCE [LARGE SCALE GENOMIC DNA]</scope>
    <source>
        <strain evidence="1 2">HLD2</strain>
    </source>
</reference>
<sequence length="136" mass="15406">MRSKLPDAPVLKSIPTRITAGHYNRVQIALKKLGHPLHLMLPGMRGFQVYIEDDAWICADRNLNNLPILAWTDFRPGTRGGLDDPVSCQLLYYHPYANVVIRTVLDDSVKILNARMRRAQRGVKGRIVAFPGIHRP</sequence>
<dbReference type="AlphaFoldDB" id="A0A1G5QJI8"/>
<keyword evidence="2" id="KW-1185">Reference proteome</keyword>
<accession>A0A1G5QJI8</accession>
<evidence type="ECO:0000313" key="2">
    <source>
        <dbReference type="Proteomes" id="UP000199648"/>
    </source>
</evidence>
<dbReference type="OrthoDB" id="8480203at2"/>
<evidence type="ECO:0000313" key="1">
    <source>
        <dbReference type="EMBL" id="SCZ61756.1"/>
    </source>
</evidence>
<dbReference type="Proteomes" id="UP000199648">
    <property type="component" value="Unassembled WGS sequence"/>
</dbReference>
<proteinExistence type="predicted"/>
<name>A0A1G5QJI8_9GAMM</name>
<dbReference type="EMBL" id="FMWD01000006">
    <property type="protein sequence ID" value="SCZ61756.1"/>
    <property type="molecule type" value="Genomic_DNA"/>
</dbReference>
<gene>
    <name evidence="1" type="ORF">SAMN03097708_02196</name>
</gene>
<dbReference type="RefSeq" id="WP_092996761.1">
    <property type="nucleotide sequence ID" value="NZ_FMWD01000006.1"/>
</dbReference>